<dbReference type="EMBL" id="CAJQZP010000301">
    <property type="protein sequence ID" value="CAG4955523.1"/>
    <property type="molecule type" value="Genomic_DNA"/>
</dbReference>
<evidence type="ECO:0000313" key="6">
    <source>
        <dbReference type="EMBL" id="CAG4955523.1"/>
    </source>
</evidence>
<evidence type="ECO:0000256" key="3">
    <source>
        <dbReference type="ARBA" id="ARBA00022989"/>
    </source>
</evidence>
<dbReference type="AlphaFoldDB" id="A0A8S3WDG5"/>
<dbReference type="PANTHER" id="PTHR11040:SF169">
    <property type="entry name" value="FI24038P1"/>
    <property type="match status" value="1"/>
</dbReference>
<dbReference type="OrthoDB" id="448280at2759"/>
<name>A0A8S3WDG5_PARAO</name>
<proteinExistence type="predicted"/>
<evidence type="ECO:0000256" key="4">
    <source>
        <dbReference type="ARBA" id="ARBA00023136"/>
    </source>
</evidence>
<feature type="transmembrane region" description="Helical" evidence="5">
    <location>
        <begin position="6"/>
        <end position="26"/>
    </location>
</feature>
<dbReference type="Pfam" id="PF02535">
    <property type="entry name" value="Zip"/>
    <property type="match status" value="1"/>
</dbReference>
<feature type="transmembrane region" description="Helical" evidence="5">
    <location>
        <begin position="72"/>
        <end position="93"/>
    </location>
</feature>
<feature type="transmembrane region" description="Helical" evidence="5">
    <location>
        <begin position="38"/>
        <end position="60"/>
    </location>
</feature>
<organism evidence="6 7">
    <name type="scientific">Parnassius apollo</name>
    <name type="common">Apollo butterfly</name>
    <name type="synonym">Papilio apollo</name>
    <dbReference type="NCBI Taxonomy" id="110799"/>
    <lineage>
        <taxon>Eukaryota</taxon>
        <taxon>Metazoa</taxon>
        <taxon>Ecdysozoa</taxon>
        <taxon>Arthropoda</taxon>
        <taxon>Hexapoda</taxon>
        <taxon>Insecta</taxon>
        <taxon>Pterygota</taxon>
        <taxon>Neoptera</taxon>
        <taxon>Endopterygota</taxon>
        <taxon>Lepidoptera</taxon>
        <taxon>Glossata</taxon>
        <taxon>Ditrysia</taxon>
        <taxon>Papilionoidea</taxon>
        <taxon>Papilionidae</taxon>
        <taxon>Parnassiinae</taxon>
        <taxon>Parnassini</taxon>
        <taxon>Parnassius</taxon>
        <taxon>Parnassius</taxon>
    </lineage>
</organism>
<dbReference type="GO" id="GO:0005385">
    <property type="term" value="F:zinc ion transmembrane transporter activity"/>
    <property type="evidence" value="ECO:0007669"/>
    <property type="project" value="TreeGrafter"/>
</dbReference>
<sequence>MEVTTAKALSMFALGVGSFITGMIPASFTEGARQKHPLFISTLLCFGAGVLLSTSLLHMLPEAREKLPLHSELMLCVGFFLVYLVDEIVHLFYGGMGHGPHPNRGYGSGEQTALLTRELRGNDGEMDRCCGDTGAQRMCHVSHTPPCNRSSSGVIGLLCALFVHSLLEGLAIGLQESTTQVLLLLAAVASHKYVVGFCLGVELCATFAGRLCMHITCILLFSGGSVVGIGIGAGVDSIGSIKESIAVPIMQALAAGTLLYVTVSEVLPRERATWHERKRIAGIAQLAAVTVGFALMYLTTTYLDHDAV</sequence>
<protein>
    <submittedName>
        <fullName evidence="6">(apollo) hypothetical protein</fullName>
    </submittedName>
</protein>
<keyword evidence="4 5" id="KW-0472">Membrane</keyword>
<dbReference type="Proteomes" id="UP000691718">
    <property type="component" value="Unassembled WGS sequence"/>
</dbReference>
<feature type="transmembrane region" description="Helical" evidence="5">
    <location>
        <begin position="245"/>
        <end position="268"/>
    </location>
</feature>
<keyword evidence="2 5" id="KW-0812">Transmembrane</keyword>
<comment type="subcellular location">
    <subcellularLocation>
        <location evidence="1">Membrane</location>
        <topology evidence="1">Multi-pass membrane protein</topology>
    </subcellularLocation>
</comment>
<keyword evidence="7" id="KW-1185">Reference proteome</keyword>
<gene>
    <name evidence="6" type="ORF">PAPOLLO_LOCUS5317</name>
</gene>
<comment type="caution">
    <text evidence="6">The sequence shown here is derived from an EMBL/GenBank/DDBJ whole genome shotgun (WGS) entry which is preliminary data.</text>
</comment>
<evidence type="ECO:0000256" key="1">
    <source>
        <dbReference type="ARBA" id="ARBA00004141"/>
    </source>
</evidence>
<feature type="transmembrane region" description="Helical" evidence="5">
    <location>
        <begin position="280"/>
        <end position="298"/>
    </location>
</feature>
<evidence type="ECO:0000256" key="5">
    <source>
        <dbReference type="SAM" id="Phobius"/>
    </source>
</evidence>
<evidence type="ECO:0000313" key="7">
    <source>
        <dbReference type="Proteomes" id="UP000691718"/>
    </source>
</evidence>
<reference evidence="6" key="1">
    <citation type="submission" date="2021-04" db="EMBL/GenBank/DDBJ databases">
        <authorList>
            <person name="Tunstrom K."/>
        </authorList>
    </citation>
    <scope>NUCLEOTIDE SEQUENCE</scope>
</reference>
<keyword evidence="3 5" id="KW-1133">Transmembrane helix</keyword>
<evidence type="ECO:0000256" key="2">
    <source>
        <dbReference type="ARBA" id="ARBA00022692"/>
    </source>
</evidence>
<dbReference type="InterPro" id="IPR003689">
    <property type="entry name" value="ZIP"/>
</dbReference>
<feature type="transmembrane region" description="Helical" evidence="5">
    <location>
        <begin position="211"/>
        <end position="233"/>
    </location>
</feature>
<dbReference type="GO" id="GO:0005886">
    <property type="term" value="C:plasma membrane"/>
    <property type="evidence" value="ECO:0007669"/>
    <property type="project" value="TreeGrafter"/>
</dbReference>
<accession>A0A8S3WDG5</accession>
<feature type="transmembrane region" description="Helical" evidence="5">
    <location>
        <begin position="180"/>
        <end position="199"/>
    </location>
</feature>
<dbReference type="PANTHER" id="PTHR11040">
    <property type="entry name" value="ZINC/IRON TRANSPORTER"/>
    <property type="match status" value="1"/>
</dbReference>